<evidence type="ECO:0000259" key="2">
    <source>
        <dbReference type="PROSITE" id="PS51379"/>
    </source>
</evidence>
<dbReference type="SUPFAM" id="SSF54862">
    <property type="entry name" value="4Fe-4S ferredoxins"/>
    <property type="match status" value="1"/>
</dbReference>
<gene>
    <name evidence="3" type="ORF">BSZ32_10885</name>
</gene>
<feature type="domain" description="4Fe-4S ferredoxin-type" evidence="2">
    <location>
        <begin position="948"/>
        <end position="977"/>
    </location>
</feature>
<dbReference type="InterPro" id="IPR017896">
    <property type="entry name" value="4Fe4S_Fe-S-bd"/>
</dbReference>
<dbReference type="AlphaFoldDB" id="A0A2S7U460"/>
<feature type="domain" description="4Fe-4S ferredoxin-type" evidence="2">
    <location>
        <begin position="852"/>
        <end position="882"/>
    </location>
</feature>
<dbReference type="NCBIfam" id="TIGR04519">
    <property type="entry name" value="MoCo_extend_TAT"/>
    <property type="match status" value="1"/>
</dbReference>
<dbReference type="SUPFAM" id="SSF53706">
    <property type="entry name" value="Formate dehydrogenase/DMSO reductase, domains 1-3"/>
    <property type="match status" value="1"/>
</dbReference>
<feature type="region of interest" description="Disordered" evidence="1">
    <location>
        <begin position="1"/>
        <end position="23"/>
    </location>
</feature>
<dbReference type="PANTHER" id="PTHR42783">
    <property type="entry name" value="GLUTAMATE SYNTHASE [NADPH] SMALL CHAIN"/>
    <property type="match status" value="1"/>
</dbReference>
<dbReference type="Gene3D" id="3.30.2070.10">
    <property type="entry name" value="Formate dehydrogenase/DMSO reductase"/>
    <property type="match status" value="1"/>
</dbReference>
<name>A0A2S7U460_9BACT</name>
<proteinExistence type="predicted"/>
<comment type="caution">
    <text evidence="3">The sequence shown here is derived from an EMBL/GenBank/DDBJ whole genome shotgun (WGS) entry which is preliminary data.</text>
</comment>
<feature type="domain" description="4Fe-4S ferredoxin-type" evidence="2">
    <location>
        <begin position="914"/>
        <end position="947"/>
    </location>
</feature>
<reference evidence="3 4" key="1">
    <citation type="submission" date="2016-12" db="EMBL/GenBank/DDBJ databases">
        <title>Study of bacterial adaptation to deep sea.</title>
        <authorList>
            <person name="Song J."/>
            <person name="Yoshizawa S."/>
            <person name="Kogure K."/>
        </authorList>
    </citation>
    <scope>NUCLEOTIDE SEQUENCE [LARGE SCALE GENOMIC DNA]</scope>
    <source>
        <strain evidence="3 4">SAORIC-165</strain>
    </source>
</reference>
<organism evidence="3 4">
    <name type="scientific">Rubritalea profundi</name>
    <dbReference type="NCBI Taxonomy" id="1658618"/>
    <lineage>
        <taxon>Bacteria</taxon>
        <taxon>Pseudomonadati</taxon>
        <taxon>Verrucomicrobiota</taxon>
        <taxon>Verrucomicrobiia</taxon>
        <taxon>Verrucomicrobiales</taxon>
        <taxon>Rubritaleaceae</taxon>
        <taxon>Rubritalea</taxon>
    </lineage>
</organism>
<dbReference type="OrthoDB" id="9779457at2"/>
<evidence type="ECO:0000313" key="4">
    <source>
        <dbReference type="Proteomes" id="UP000239907"/>
    </source>
</evidence>
<dbReference type="RefSeq" id="WP_105043434.1">
    <property type="nucleotide sequence ID" value="NZ_MQWA01000001.1"/>
</dbReference>
<dbReference type="Proteomes" id="UP000239907">
    <property type="component" value="Unassembled WGS sequence"/>
</dbReference>
<dbReference type="InterPro" id="IPR030948">
    <property type="entry name" value="TAT_var_transloc_signal_dom"/>
</dbReference>
<dbReference type="InterPro" id="IPR006311">
    <property type="entry name" value="TAT_signal"/>
</dbReference>
<dbReference type="Gene3D" id="3.30.70.20">
    <property type="match status" value="2"/>
</dbReference>
<evidence type="ECO:0000313" key="3">
    <source>
        <dbReference type="EMBL" id="PQJ28943.1"/>
    </source>
</evidence>
<evidence type="ECO:0000256" key="1">
    <source>
        <dbReference type="SAM" id="MobiDB-lite"/>
    </source>
</evidence>
<accession>A0A2S7U460</accession>
<dbReference type="CDD" id="cd10551">
    <property type="entry name" value="PsrB"/>
    <property type="match status" value="1"/>
</dbReference>
<dbReference type="EMBL" id="MQWA01000001">
    <property type="protein sequence ID" value="PQJ28943.1"/>
    <property type="molecule type" value="Genomic_DNA"/>
</dbReference>
<keyword evidence="4" id="KW-1185">Reference proteome</keyword>
<sequence length="1149" mass="125368">MSKRKWQHPEAPAGENVTKAWRSAGQLEDTTGLRQWVEREFPRAAETMIDENDRESSRRDFLKVMGASTALAGFGLASCRRPETLIVPYVNAPEWVIPGKPLYYASSMPQAGGAIPAVVTNHQGRPTKLEPNRIHPENDGHGAFMQASVLNLYNPARSRDFLNKGNKVSRAAAEKQLTEFTKSGKIGFVFGEDDSATRTRLRVELAEKFSGAKFYSYEALAGAGRKESNEAIYGPGVDVIADFSDAKCILSVDSDFLELDKQGPVKGFYDRRHVNGRDYDKTALETKDSLNRLYIAEPNFSLTGGMADHRAPVAPSQIGRFLAALAVEFGVSVTIPGGVFEGKKAQWIKACAVDLMKHRGEAVVLLGSRYGKDLHDLAHLINTKLGSFGKTLKPVQTNKAGLGSVKQLISDVKQLDTVILLTPANPVHESAALAKAFAKVKVVQLGETLNATANTADLHIPAANYLESWGDSYTSYGVYTIVQPMILPLYGGVSEFELLTGLLDGELHNSMLDVKAVSPAYSAVRKTFDAVSNGSNAKAKQAAWMKLLREGFFKSEYAVANKGIAAVSAPSLTAQPVPSVDALDIVYSTDGSVLDGRYIDNAWLQEAPDPITKVCWDNAIYVAPQTAKDLGIYDELVELEKAGAAWWSGIGIATETKIKKTDVPEEGEGPSLYAPVAKISVNGKTLEGPVIVSFGMAENVISISLGYGQGYDENFATEFKGSGVAYSQDCKSNVSCVGMNTGFNAYPLRAEDDYYATGATIARAENGTTYKMARTQEHHSMYGRAIAREISTATDEKTHKDYASQIANVQKQGMDSHAPMNMSLYKQEANGGPLTGGKETATPHLSDKSQQWAMTIDLNVCNGCNACLVACQAENNIPVVGKTQVAMGREMHWIRMDRYFAAPDKYIDADEWEKSPEMIPQPVACVQCESAPCETVCPVNATVHTEDGLNAMAYNRCIGTRYCANNCPYKARRFNFFDYNKRNPLLDKNLYKGPLGEKQEGDSKHLQRNPNVSVRMRGVMEKCTYCVQRLQSAKIDAKKLAKEKALATAGGSTMSKITAEQLMPKTDGVRVACQDACQAGAVVFGNLLDSKSMISRIKNKNNEIINDRAYDLLNYIGTRPRTSYLARVKNPNISMPGAKYVGKATINMH</sequence>
<dbReference type="Gene3D" id="3.40.50.740">
    <property type="match status" value="1"/>
</dbReference>
<dbReference type="PROSITE" id="PS51379">
    <property type="entry name" value="4FE4S_FER_2"/>
    <property type="match status" value="3"/>
</dbReference>
<dbReference type="PROSITE" id="PS51318">
    <property type="entry name" value="TAT"/>
    <property type="match status" value="1"/>
</dbReference>
<protein>
    <recommendedName>
        <fullName evidence="2">4Fe-4S ferredoxin-type domain-containing protein</fullName>
    </recommendedName>
</protein>
<dbReference type="PANTHER" id="PTHR42783:SF3">
    <property type="entry name" value="GLUTAMATE SYNTHASE [NADPH] SMALL CHAIN-RELATED"/>
    <property type="match status" value="1"/>
</dbReference>